<dbReference type="InterPro" id="IPR016024">
    <property type="entry name" value="ARM-type_fold"/>
</dbReference>
<proteinExistence type="predicted"/>
<dbReference type="SUPFAM" id="SSF48371">
    <property type="entry name" value="ARM repeat"/>
    <property type="match status" value="1"/>
</dbReference>
<reference evidence="1 2" key="1">
    <citation type="submission" date="2017-08" db="EMBL/GenBank/DDBJ databases">
        <title>Infants hospitalized years apart are colonized by the same room-sourced microbial strains.</title>
        <authorList>
            <person name="Brooks B."/>
            <person name="Olm M.R."/>
            <person name="Firek B.A."/>
            <person name="Baker R."/>
            <person name="Thomas B.C."/>
            <person name="Morowitz M.J."/>
            <person name="Banfield J.F."/>
        </authorList>
    </citation>
    <scope>NUCLEOTIDE SEQUENCE [LARGE SCALE GENOMIC DNA]</scope>
    <source>
        <strain evidence="1">S2_003_000_R2_14</strain>
    </source>
</reference>
<dbReference type="Gene3D" id="1.25.10.10">
    <property type="entry name" value="Leucine-rich Repeat Variant"/>
    <property type="match status" value="2"/>
</dbReference>
<dbReference type="InterPro" id="IPR011989">
    <property type="entry name" value="ARM-like"/>
</dbReference>
<dbReference type="Pfam" id="PF13646">
    <property type="entry name" value="HEAT_2"/>
    <property type="match status" value="1"/>
</dbReference>
<evidence type="ECO:0000313" key="1">
    <source>
        <dbReference type="EMBL" id="PZR11962.1"/>
    </source>
</evidence>
<sequence>MDALERISKLLDDESPRKRIAAAVVLGELKVKDAAVVARLVTMAKDPVDAYAEAAVEALGAMKALKGLPVLLDSLARGKEVAAAARGAIAQLGEDALPDIRARLDGATPEVRAALSQLLPAVGGRQSFEMALEGLRGQPWDAINKVALSVRQEARGMSEAERRVMKTQAEKFLAKKKSADDEHAMRGVLKIVGYLELAETQDLLLGYLSSKQTPAVRLEAATALRFALSKGPSKKAVRRLMELLLDDDALVGRAARDSLTVLKVGAEFCDELAELCDSRVGEVALWAINRLGELAVSEKGAASKLAARTLQPVARSGERARAEAASKVLAALPGGESLLVEALAAAEDETGAQVLSDVLAPLAANLGKKDVKVLLEAGGKNLGKHLAVARKQLEPVRAADAEAWAELLRDKVKSLAKKDPARAEAIGHLLGKSMVATAEDRFGLVVAQLAHSNLDPHPRARQRDPSLQELEKLHREGFKLKDAVAKDKKLSDEARYYLGVHFAEKPTFEHKNLGAEILEGLATGKTKIAKAAKNKLKLLGL</sequence>
<organism evidence="1 2">
    <name type="scientific">Archangium gephyra</name>
    <dbReference type="NCBI Taxonomy" id="48"/>
    <lineage>
        <taxon>Bacteria</taxon>
        <taxon>Pseudomonadati</taxon>
        <taxon>Myxococcota</taxon>
        <taxon>Myxococcia</taxon>
        <taxon>Myxococcales</taxon>
        <taxon>Cystobacterineae</taxon>
        <taxon>Archangiaceae</taxon>
        <taxon>Archangium</taxon>
    </lineage>
</organism>
<protein>
    <recommendedName>
        <fullName evidence="3">HEAT repeat domain-containing protein</fullName>
    </recommendedName>
</protein>
<dbReference type="SMART" id="SM00567">
    <property type="entry name" value="EZ_HEAT"/>
    <property type="match status" value="3"/>
</dbReference>
<evidence type="ECO:0000313" key="2">
    <source>
        <dbReference type="Proteomes" id="UP000249061"/>
    </source>
</evidence>
<comment type="caution">
    <text evidence="1">The sequence shown here is derived from an EMBL/GenBank/DDBJ whole genome shotgun (WGS) entry which is preliminary data.</text>
</comment>
<dbReference type="InterPro" id="IPR004155">
    <property type="entry name" value="PBS_lyase_HEAT"/>
</dbReference>
<dbReference type="AlphaFoldDB" id="A0A2W5TAN7"/>
<dbReference type="EMBL" id="QFQP01000013">
    <property type="protein sequence ID" value="PZR11962.1"/>
    <property type="molecule type" value="Genomic_DNA"/>
</dbReference>
<evidence type="ECO:0008006" key="3">
    <source>
        <dbReference type="Google" id="ProtNLM"/>
    </source>
</evidence>
<name>A0A2W5TAN7_9BACT</name>
<gene>
    <name evidence="1" type="ORF">DI536_16695</name>
</gene>
<accession>A0A2W5TAN7</accession>
<dbReference type="Proteomes" id="UP000249061">
    <property type="component" value="Unassembled WGS sequence"/>
</dbReference>